<name>A0A2T4JXJ7_9RHOB</name>
<dbReference type="AlphaFoldDB" id="A0A2T4JXJ7"/>
<accession>A0A2T4JXJ7</accession>
<protein>
    <submittedName>
        <fullName evidence="1">Pilus assembly protein</fullName>
    </submittedName>
</protein>
<dbReference type="OrthoDB" id="7876207at2"/>
<proteinExistence type="predicted"/>
<reference evidence="1 2" key="1">
    <citation type="submission" date="2018-03" db="EMBL/GenBank/DDBJ databases">
        <title>Cereibacter changlensis.</title>
        <authorList>
            <person name="Meyer T.E."/>
            <person name="Miller S."/>
            <person name="Lodha T."/>
            <person name="Gandham S."/>
            <person name="Chintalapati S."/>
            <person name="Chintalapati V.R."/>
        </authorList>
    </citation>
    <scope>NUCLEOTIDE SEQUENCE [LARGE SCALE GENOMIC DNA]</scope>
    <source>
        <strain evidence="1 2">JA139</strain>
    </source>
</reference>
<sequence length="180" mass="20204">MRLPQLLRRFLRETEASLTVELVIMLPVLLWGYVATSVFFDAYNVQSNAAKATYTIADLLSRQREEVDAQFLGEAHDLFDWLLAGNGVSALRVSSVSYDVEDEAYDVHWSYTSGGRPLQTDVSIADHAGQLPDLPEGDYVIVVETWLNYVPSFSVGLPSQTFENFTVTAPRFMPKLEYDG</sequence>
<keyword evidence="2" id="KW-1185">Reference proteome</keyword>
<evidence type="ECO:0000313" key="1">
    <source>
        <dbReference type="EMBL" id="PTE22615.1"/>
    </source>
</evidence>
<dbReference type="EMBL" id="PZKG01000018">
    <property type="protein sequence ID" value="PTE22615.1"/>
    <property type="molecule type" value="Genomic_DNA"/>
</dbReference>
<dbReference type="Proteomes" id="UP000241010">
    <property type="component" value="Unassembled WGS sequence"/>
</dbReference>
<comment type="caution">
    <text evidence="1">The sequence shown here is derived from an EMBL/GenBank/DDBJ whole genome shotgun (WGS) entry which is preliminary data.</text>
</comment>
<gene>
    <name evidence="1" type="ORF">C5F48_06145</name>
</gene>
<organism evidence="1 2">
    <name type="scientific">Cereibacter changlensis JA139</name>
    <dbReference type="NCBI Taxonomy" id="1188249"/>
    <lineage>
        <taxon>Bacteria</taxon>
        <taxon>Pseudomonadati</taxon>
        <taxon>Pseudomonadota</taxon>
        <taxon>Alphaproteobacteria</taxon>
        <taxon>Rhodobacterales</taxon>
        <taxon>Paracoccaceae</taxon>
        <taxon>Cereibacter</taxon>
    </lineage>
</organism>
<evidence type="ECO:0000313" key="2">
    <source>
        <dbReference type="Proteomes" id="UP000241010"/>
    </source>
</evidence>